<gene>
    <name evidence="1" type="ordered locus">zobellia_3407</name>
</gene>
<dbReference type="HOGENOM" id="CLU_2885028_0_0_10"/>
<dbReference type="Proteomes" id="UP000008898">
    <property type="component" value="Chromosome"/>
</dbReference>
<protein>
    <submittedName>
        <fullName evidence="1">Uncharacterized protein</fullName>
    </submittedName>
</protein>
<sequence>MNKNLGYTGYWAERRFGFDKCRYKVQEGIFEIFRAIRGVFGMLVRRFALISGFQPNLISLIKL</sequence>
<evidence type="ECO:0000313" key="1">
    <source>
        <dbReference type="EMBL" id="CAZ97545.1"/>
    </source>
</evidence>
<accession>G0L0P3</accession>
<dbReference type="KEGG" id="zga:ZOBELLIA_3407"/>
<dbReference type="EMBL" id="FP476056">
    <property type="protein sequence ID" value="CAZ97545.1"/>
    <property type="molecule type" value="Genomic_DNA"/>
</dbReference>
<dbReference type="AlphaFoldDB" id="G0L0P3"/>
<organism evidence="1 2">
    <name type="scientific">Zobellia galactanivorans (strain DSM 12802 / CCUG 47099 / CIP 106680 / NCIMB 13871 / Dsij)</name>
    <dbReference type="NCBI Taxonomy" id="63186"/>
    <lineage>
        <taxon>Bacteria</taxon>
        <taxon>Pseudomonadati</taxon>
        <taxon>Bacteroidota</taxon>
        <taxon>Flavobacteriia</taxon>
        <taxon>Flavobacteriales</taxon>
        <taxon>Flavobacteriaceae</taxon>
        <taxon>Zobellia</taxon>
    </lineage>
</organism>
<name>G0L0P3_ZOBGA</name>
<dbReference type="STRING" id="63186.ZOBELLIA_3407"/>
<reference evidence="2" key="1">
    <citation type="submission" date="2009-07" db="EMBL/GenBank/DDBJ databases">
        <title>Complete genome sequence of Zobellia galactanivorans Dsij.</title>
        <authorList>
            <consortium name="Genoscope - CEA"/>
        </authorList>
    </citation>
    <scope>NUCLEOTIDE SEQUENCE [LARGE SCALE GENOMIC DNA]</scope>
    <source>
        <strain evidence="2">DSM 12802 / CCUG 47099 / CIP 106680 / NCIMB 13871 / Dsij</strain>
    </source>
</reference>
<reference evidence="1 2" key="2">
    <citation type="journal article" date="2012" name="Environ. Microbiol.">
        <title>Characterization of the first alginolytic operons in a marine bacterium: from their emergence in marine Flavobacteriia to their independent transfers to marine Proteobacteria and human gut Bacteroides.</title>
        <authorList>
            <person name="Thomas F."/>
            <person name="Barbeyron T."/>
            <person name="Tonon T."/>
            <person name="Genicot S."/>
            <person name="Czjzek M."/>
            <person name="Michel G."/>
        </authorList>
    </citation>
    <scope>NUCLEOTIDE SEQUENCE [LARGE SCALE GENOMIC DNA]</scope>
    <source>
        <strain evidence="2">DSM 12802 / CCUG 47099 / CIP 106680 / NCIMB 13871 / Dsij</strain>
    </source>
</reference>
<keyword evidence="2" id="KW-1185">Reference proteome</keyword>
<proteinExistence type="predicted"/>
<evidence type="ECO:0000313" key="2">
    <source>
        <dbReference type="Proteomes" id="UP000008898"/>
    </source>
</evidence>